<dbReference type="EMBL" id="JABFTV010000012">
    <property type="protein sequence ID" value="MCE8026434.1"/>
    <property type="molecule type" value="Genomic_DNA"/>
</dbReference>
<dbReference type="InterPro" id="IPR013078">
    <property type="entry name" value="His_Pase_superF_clade-1"/>
</dbReference>
<dbReference type="Proteomes" id="UP001320272">
    <property type="component" value="Unassembled WGS sequence"/>
</dbReference>
<evidence type="ECO:0000313" key="1">
    <source>
        <dbReference type="EMBL" id="MCE8026434.1"/>
    </source>
</evidence>
<reference evidence="1 2" key="1">
    <citation type="journal article" date="2021" name="Front. Microbiol.">
        <title>Aerobic Denitrification and Heterotrophic Sulfur Oxidation in the Genus Halomonas Revealed by Six Novel Species Characterizations and Genome-Based Analysis.</title>
        <authorList>
            <person name="Wang L."/>
            <person name="Shao Z."/>
        </authorList>
    </citation>
    <scope>NUCLEOTIDE SEQUENCE [LARGE SCALE GENOMIC DNA]</scope>
    <source>
        <strain evidence="1 2">MCCC 1A11058</strain>
    </source>
</reference>
<proteinExistence type="predicted"/>
<evidence type="ECO:0000313" key="2">
    <source>
        <dbReference type="Proteomes" id="UP001320272"/>
    </source>
</evidence>
<accession>A0ABS9AX96</accession>
<dbReference type="CDD" id="cd07067">
    <property type="entry name" value="HP_PGM_like"/>
    <property type="match status" value="1"/>
</dbReference>
<protein>
    <submittedName>
        <fullName evidence="1">Histidine phosphatase family protein</fullName>
    </submittedName>
</protein>
<dbReference type="InterPro" id="IPR050275">
    <property type="entry name" value="PGM_Phosphatase"/>
</dbReference>
<dbReference type="SUPFAM" id="SSF53254">
    <property type="entry name" value="Phosphoglycerate mutase-like"/>
    <property type="match status" value="1"/>
</dbReference>
<dbReference type="PANTHER" id="PTHR48100:SF1">
    <property type="entry name" value="HISTIDINE PHOSPHATASE FAMILY PROTEIN-RELATED"/>
    <property type="match status" value="1"/>
</dbReference>
<name>A0ABS9AX96_9GAMM</name>
<dbReference type="Pfam" id="PF00300">
    <property type="entry name" value="His_Phos_1"/>
    <property type="match status" value="1"/>
</dbReference>
<dbReference type="InterPro" id="IPR029033">
    <property type="entry name" value="His_PPase_superfam"/>
</dbReference>
<organism evidence="1 2">
    <name type="scientific">Billgrantia aerodenitrificans</name>
    <dbReference type="NCBI Taxonomy" id="2733483"/>
    <lineage>
        <taxon>Bacteria</taxon>
        <taxon>Pseudomonadati</taxon>
        <taxon>Pseudomonadota</taxon>
        <taxon>Gammaproteobacteria</taxon>
        <taxon>Oceanospirillales</taxon>
        <taxon>Halomonadaceae</taxon>
        <taxon>Billgrantia</taxon>
    </lineage>
</organism>
<dbReference type="PANTHER" id="PTHR48100">
    <property type="entry name" value="BROAD-SPECIFICITY PHOSPHATASE YOR283W-RELATED"/>
    <property type="match status" value="1"/>
</dbReference>
<dbReference type="RefSeq" id="WP_234255358.1">
    <property type="nucleotide sequence ID" value="NZ_JABFTV010000012.1"/>
</dbReference>
<dbReference type="Gene3D" id="3.40.50.1240">
    <property type="entry name" value="Phosphoglycerate mutase-like"/>
    <property type="match status" value="1"/>
</dbReference>
<dbReference type="SMART" id="SM00855">
    <property type="entry name" value="PGAM"/>
    <property type="match status" value="1"/>
</dbReference>
<sequence length="213" mass="23765">MATEKIRYQEWMVMPQPLSSSIVYLIRHGQTTGDIEKRFGGAYDDYLTDLGKEQSRNVAQALQDSPLEIVYSSSLNRALETADIIADCLDVPRGVLPEFRECNRYGILSGMTKHEALQHHPQEVAKLKDPAGTVTGAESYRDFRQRVTAAFERLFTDGAQGEIALVTHGGVFRLLFRDILGLGEASVGDCARIKLWVGQKGIRVIEQHGINMK</sequence>
<comment type="caution">
    <text evidence="1">The sequence shown here is derived from an EMBL/GenBank/DDBJ whole genome shotgun (WGS) entry which is preliminary data.</text>
</comment>
<gene>
    <name evidence="1" type="ORF">HOP59_20105</name>
</gene>
<keyword evidence="2" id="KW-1185">Reference proteome</keyword>